<dbReference type="Proteomes" id="UP000266673">
    <property type="component" value="Unassembled WGS sequence"/>
</dbReference>
<dbReference type="AlphaFoldDB" id="A0A397V704"/>
<evidence type="ECO:0000313" key="2">
    <source>
        <dbReference type="Proteomes" id="UP000266673"/>
    </source>
</evidence>
<protein>
    <recommendedName>
        <fullName evidence="3">DDE Tnp4 domain-containing protein</fullName>
    </recommendedName>
</protein>
<comment type="caution">
    <text evidence="1">The sequence shown here is derived from an EMBL/GenBank/DDBJ whole genome shotgun (WGS) entry which is preliminary data.</text>
</comment>
<reference evidence="1 2" key="1">
    <citation type="submission" date="2018-06" db="EMBL/GenBank/DDBJ databases">
        <title>Comparative genomics reveals the genomic features of Rhizophagus irregularis, R. cerebriforme, R. diaphanum and Gigaspora rosea, and their symbiotic lifestyle signature.</title>
        <authorList>
            <person name="Morin E."/>
            <person name="San Clemente H."/>
            <person name="Chen E.C.H."/>
            <person name="De La Providencia I."/>
            <person name="Hainaut M."/>
            <person name="Kuo A."/>
            <person name="Kohler A."/>
            <person name="Murat C."/>
            <person name="Tang N."/>
            <person name="Roy S."/>
            <person name="Loubradou J."/>
            <person name="Henrissat B."/>
            <person name="Grigoriev I.V."/>
            <person name="Corradi N."/>
            <person name="Roux C."/>
            <person name="Martin F.M."/>
        </authorList>
    </citation>
    <scope>NUCLEOTIDE SEQUENCE [LARGE SCALE GENOMIC DNA]</scope>
    <source>
        <strain evidence="1 2">DAOM 194757</strain>
    </source>
</reference>
<keyword evidence="2" id="KW-1185">Reference proteome</keyword>
<accession>A0A397V704</accession>
<sequence length="119" mass="14002">MRFLKIFHKDKPSRKKFPVILYRLGGKRQFGDTSRVIRKIFKKDVSGHVVIIDKMLHYLPNVIGELDGSHMNLFEAPSKSNKEVYFARKRRYAIHLQAVVDNQFMMPKYSEISLQESAF</sequence>
<dbReference type="OrthoDB" id="2445244at2759"/>
<name>A0A397V704_9GLOM</name>
<gene>
    <name evidence="1" type="ORF">C2G38_2246858</name>
</gene>
<dbReference type="EMBL" id="QKWP01000657">
    <property type="protein sequence ID" value="RIB16689.1"/>
    <property type="molecule type" value="Genomic_DNA"/>
</dbReference>
<proteinExistence type="predicted"/>
<evidence type="ECO:0008006" key="3">
    <source>
        <dbReference type="Google" id="ProtNLM"/>
    </source>
</evidence>
<evidence type="ECO:0000313" key="1">
    <source>
        <dbReference type="EMBL" id="RIB16689.1"/>
    </source>
</evidence>
<organism evidence="1 2">
    <name type="scientific">Gigaspora rosea</name>
    <dbReference type="NCBI Taxonomy" id="44941"/>
    <lineage>
        <taxon>Eukaryota</taxon>
        <taxon>Fungi</taxon>
        <taxon>Fungi incertae sedis</taxon>
        <taxon>Mucoromycota</taxon>
        <taxon>Glomeromycotina</taxon>
        <taxon>Glomeromycetes</taxon>
        <taxon>Diversisporales</taxon>
        <taxon>Gigasporaceae</taxon>
        <taxon>Gigaspora</taxon>
    </lineage>
</organism>